<dbReference type="VEuPathDB" id="FungiDB:EYZ11_012947"/>
<evidence type="ECO:0000313" key="3">
    <source>
        <dbReference type="EMBL" id="THC87610.1"/>
    </source>
</evidence>
<reference evidence="3 4" key="1">
    <citation type="submission" date="2019-03" db="EMBL/GenBank/DDBJ databases">
        <title>The genome sequence of a newly discovered highly antifungal drug resistant Aspergillus species, Aspergillus tanneri NIH 1004.</title>
        <authorList>
            <person name="Mounaud S."/>
            <person name="Singh I."/>
            <person name="Joardar V."/>
            <person name="Pakala S."/>
            <person name="Pakala S."/>
            <person name="Venepally P."/>
            <person name="Hoover J."/>
            <person name="Nierman W."/>
            <person name="Chung J."/>
            <person name="Losada L."/>
        </authorList>
    </citation>
    <scope>NUCLEOTIDE SEQUENCE [LARGE SCALE GENOMIC DNA]</scope>
    <source>
        <strain evidence="3 4">NIH1004</strain>
    </source>
</reference>
<dbReference type="AlphaFoldDB" id="A0A4S3IYX8"/>
<comment type="caution">
    <text evidence="3">The sequence shown here is derived from an EMBL/GenBank/DDBJ whole genome shotgun (WGS) entry which is preliminary data.</text>
</comment>
<keyword evidence="4" id="KW-1185">Reference proteome</keyword>
<evidence type="ECO:0000313" key="4">
    <source>
        <dbReference type="Proteomes" id="UP000308092"/>
    </source>
</evidence>
<feature type="compositionally biased region" description="Basic and acidic residues" evidence="1">
    <location>
        <begin position="155"/>
        <end position="167"/>
    </location>
</feature>
<feature type="compositionally biased region" description="Basic and acidic residues" evidence="1">
    <location>
        <begin position="70"/>
        <end position="79"/>
    </location>
</feature>
<feature type="compositionally biased region" description="Polar residues" evidence="1">
    <location>
        <begin position="35"/>
        <end position="50"/>
    </location>
</feature>
<evidence type="ECO:0008006" key="6">
    <source>
        <dbReference type="Google" id="ProtNLM"/>
    </source>
</evidence>
<reference evidence="2 5" key="2">
    <citation type="submission" date="2019-08" db="EMBL/GenBank/DDBJ databases">
        <title>The genome sequence of a newly discovered highly antifungal drug resistant Aspergillus species, Aspergillus tanneri NIH 1004.</title>
        <authorList>
            <person name="Mounaud S."/>
            <person name="Singh I."/>
            <person name="Joardar V."/>
            <person name="Pakala S."/>
            <person name="Pakala S."/>
            <person name="Venepally P."/>
            <person name="Chung J.K."/>
            <person name="Losada L."/>
            <person name="Nierman W.C."/>
        </authorList>
    </citation>
    <scope>NUCLEOTIDE SEQUENCE [LARGE SCALE GENOMIC DNA]</scope>
    <source>
        <strain evidence="2 5">NIH1004</strain>
    </source>
</reference>
<dbReference type="EMBL" id="QUQM01000002">
    <property type="protein sequence ID" value="KAA8652441.1"/>
    <property type="molecule type" value="Genomic_DNA"/>
</dbReference>
<dbReference type="STRING" id="1220188.A0A4S3IYX8"/>
<feature type="compositionally biased region" description="Low complexity" evidence="1">
    <location>
        <begin position="226"/>
        <end position="244"/>
    </location>
</feature>
<dbReference type="Proteomes" id="UP000324241">
    <property type="component" value="Unassembled WGS sequence"/>
</dbReference>
<dbReference type="EMBL" id="SOSA01001114">
    <property type="protein sequence ID" value="THC87610.1"/>
    <property type="molecule type" value="Genomic_DNA"/>
</dbReference>
<feature type="region of interest" description="Disordered" evidence="1">
    <location>
        <begin position="27"/>
        <end position="82"/>
    </location>
</feature>
<dbReference type="GeneID" id="54324047"/>
<name>A0A4S3IYX8_9EURO</name>
<dbReference type="RefSeq" id="XP_033431802.1">
    <property type="nucleotide sequence ID" value="XM_033566045.1"/>
</dbReference>
<evidence type="ECO:0000313" key="2">
    <source>
        <dbReference type="EMBL" id="KAA8652441.1"/>
    </source>
</evidence>
<sequence>MPPKKRDQTCKTSNGSLERNSEACAACSQAGPSGEPSTQQQCRVDSQSSKTAEDDDAEKWVQTQRSSRRKAGEATDKTKLTPACDSCKRSKIRCRHRRAVSANEELSEQAEPPVKTCKRKAKVESPESKVAYQSEEESQELARSALKKIKLRCGSQDKGKGKEREVAEAEPEAEPAMPAKRPRGRPRKHQIIEDTPDPILETTPPPKRTKWDCKATEKASASETVDAPGSSAAARSRGFSASDSLDGSAQLSVHAVLSRELGEKLEECETNWRAAIDSLSEAKGLLDNWVEAWRKGQ</sequence>
<organism evidence="3 4">
    <name type="scientific">Aspergillus tanneri</name>
    <dbReference type="NCBI Taxonomy" id="1220188"/>
    <lineage>
        <taxon>Eukaryota</taxon>
        <taxon>Fungi</taxon>
        <taxon>Dikarya</taxon>
        <taxon>Ascomycota</taxon>
        <taxon>Pezizomycotina</taxon>
        <taxon>Eurotiomycetes</taxon>
        <taxon>Eurotiomycetidae</taxon>
        <taxon>Eurotiales</taxon>
        <taxon>Aspergillaceae</taxon>
        <taxon>Aspergillus</taxon>
        <taxon>Aspergillus subgen. Circumdati</taxon>
    </lineage>
</organism>
<feature type="compositionally biased region" description="Basic residues" evidence="1">
    <location>
        <begin position="180"/>
        <end position="189"/>
    </location>
</feature>
<accession>A0A4S3IYX8</accession>
<gene>
    <name evidence="2" type="ORF">ATNIH1004_001345</name>
    <name evidence="3" type="ORF">EYZ11_012947</name>
</gene>
<feature type="region of interest" description="Disordered" evidence="1">
    <location>
        <begin position="153"/>
        <end position="248"/>
    </location>
</feature>
<feature type="region of interest" description="Disordered" evidence="1">
    <location>
        <begin position="98"/>
        <end position="139"/>
    </location>
</feature>
<evidence type="ECO:0000256" key="1">
    <source>
        <dbReference type="SAM" id="MobiDB-lite"/>
    </source>
</evidence>
<evidence type="ECO:0000313" key="5">
    <source>
        <dbReference type="Proteomes" id="UP000324241"/>
    </source>
</evidence>
<proteinExistence type="predicted"/>
<dbReference type="Proteomes" id="UP000308092">
    <property type="component" value="Unassembled WGS sequence"/>
</dbReference>
<dbReference type="OrthoDB" id="4481893at2759"/>
<protein>
    <recommendedName>
        <fullName evidence="6">Zn(2)-C6 fungal-type domain-containing protein</fullName>
    </recommendedName>
</protein>